<dbReference type="RefSeq" id="WP_183583110.1">
    <property type="nucleotide sequence ID" value="NZ_JACHXJ010000003.1"/>
</dbReference>
<evidence type="ECO:0000313" key="1">
    <source>
        <dbReference type="EMBL" id="MBB3128834.1"/>
    </source>
</evidence>
<organism evidence="1 2">
    <name type="scientific">Paenibacillus rhizosphaerae</name>
    <dbReference type="NCBI Taxonomy" id="297318"/>
    <lineage>
        <taxon>Bacteria</taxon>
        <taxon>Bacillati</taxon>
        <taxon>Bacillota</taxon>
        <taxon>Bacilli</taxon>
        <taxon>Bacillales</taxon>
        <taxon>Paenibacillaceae</taxon>
        <taxon>Paenibacillus</taxon>
    </lineage>
</organism>
<dbReference type="AlphaFoldDB" id="A0A839TPE1"/>
<name>A0A839TPE1_9BACL</name>
<sequence length="95" mass="10553">MWCREQGLINFHQVYRTPPDPEAKDDLSDLPSGPLADYYFCNHIESLAIADAGIYTVICHPGLDSDEMRLMGNSHIFGGADRKRAECGQADAHES</sequence>
<comment type="caution">
    <text evidence="1">The sequence shown here is derived from an EMBL/GenBank/DDBJ whole genome shotgun (WGS) entry which is preliminary data.</text>
</comment>
<reference evidence="1 2" key="1">
    <citation type="submission" date="2020-08" db="EMBL/GenBank/DDBJ databases">
        <title>Genomic Encyclopedia of Type Strains, Phase III (KMG-III): the genomes of soil and plant-associated and newly described type strains.</title>
        <authorList>
            <person name="Whitman W."/>
        </authorList>
    </citation>
    <scope>NUCLEOTIDE SEQUENCE [LARGE SCALE GENOMIC DNA]</scope>
    <source>
        <strain evidence="1 2">CECT 5831</strain>
    </source>
</reference>
<evidence type="ECO:0000313" key="2">
    <source>
        <dbReference type="Proteomes" id="UP000517523"/>
    </source>
</evidence>
<gene>
    <name evidence="1" type="ORF">FHS19_003509</name>
</gene>
<protein>
    <submittedName>
        <fullName evidence="1">Uncharacterized protein</fullName>
    </submittedName>
</protein>
<dbReference type="Proteomes" id="UP000517523">
    <property type="component" value="Unassembled WGS sequence"/>
</dbReference>
<accession>A0A839TPE1</accession>
<dbReference type="EMBL" id="JACHXJ010000003">
    <property type="protein sequence ID" value="MBB3128834.1"/>
    <property type="molecule type" value="Genomic_DNA"/>
</dbReference>
<proteinExistence type="predicted"/>